<accession>A0A8S9UF02</accession>
<dbReference type="Proteomes" id="UP000704712">
    <property type="component" value="Unassembled WGS sequence"/>
</dbReference>
<comment type="caution">
    <text evidence="1">The sequence shown here is derived from an EMBL/GenBank/DDBJ whole genome shotgun (WGS) entry which is preliminary data.</text>
</comment>
<evidence type="ECO:0000313" key="2">
    <source>
        <dbReference type="Proteomes" id="UP000704712"/>
    </source>
</evidence>
<evidence type="ECO:0000313" key="1">
    <source>
        <dbReference type="EMBL" id="KAF4139136.1"/>
    </source>
</evidence>
<gene>
    <name evidence="1" type="ORF">GN958_ATG11654</name>
</gene>
<dbReference type="AlphaFoldDB" id="A0A8S9UF02"/>
<organism evidence="1 2">
    <name type="scientific">Phytophthora infestans</name>
    <name type="common">Potato late blight agent</name>
    <name type="synonym">Botrytis infestans</name>
    <dbReference type="NCBI Taxonomy" id="4787"/>
    <lineage>
        <taxon>Eukaryota</taxon>
        <taxon>Sar</taxon>
        <taxon>Stramenopiles</taxon>
        <taxon>Oomycota</taxon>
        <taxon>Peronosporomycetes</taxon>
        <taxon>Peronosporales</taxon>
        <taxon>Peronosporaceae</taxon>
        <taxon>Phytophthora</taxon>
    </lineage>
</organism>
<reference evidence="1" key="1">
    <citation type="submission" date="2020-03" db="EMBL/GenBank/DDBJ databases">
        <title>Hybrid Assembly of Korean Phytophthora infestans isolates.</title>
        <authorList>
            <person name="Prokchorchik M."/>
            <person name="Lee Y."/>
            <person name="Seo J."/>
            <person name="Cho J.-H."/>
            <person name="Park Y.-E."/>
            <person name="Jang D.-C."/>
            <person name="Im J.-S."/>
            <person name="Choi J.-G."/>
            <person name="Park H.-J."/>
            <person name="Lee G.-B."/>
            <person name="Lee Y.-G."/>
            <person name="Hong S.-Y."/>
            <person name="Cho K."/>
            <person name="Sohn K.H."/>
        </authorList>
    </citation>
    <scope>NUCLEOTIDE SEQUENCE</scope>
    <source>
        <strain evidence="1">KR_2_A2</strain>
    </source>
</reference>
<protein>
    <submittedName>
        <fullName evidence="1">Uncharacterized protein</fullName>
    </submittedName>
</protein>
<dbReference type="EMBL" id="JAACNO010001570">
    <property type="protein sequence ID" value="KAF4139136.1"/>
    <property type="molecule type" value="Genomic_DNA"/>
</dbReference>
<sequence length="81" mass="8763">MSRAQFSRKKGLKNHPHAVVVGVYQLEQVRVSSGSAVNNTHNKKRSGVKPSTIEFAMLTKLLVIDAICGENSNAISPKSSN</sequence>
<name>A0A8S9UF02_PHYIN</name>
<proteinExistence type="predicted"/>